<protein>
    <submittedName>
        <fullName evidence="3">Protein artichoke</fullName>
    </submittedName>
</protein>
<dbReference type="STRING" id="5486.A0A367Y0B5"/>
<evidence type="ECO:0000313" key="3">
    <source>
        <dbReference type="EMBL" id="RCK59284.1"/>
    </source>
</evidence>
<dbReference type="PANTHER" id="PTHR45712:SF22">
    <property type="entry name" value="INSULIN-LIKE GROWTH FACTOR-BINDING PROTEIN COMPLEX ACID LABILE SUBUNIT"/>
    <property type="match status" value="1"/>
</dbReference>
<keyword evidence="4" id="KW-1185">Reference proteome</keyword>
<dbReference type="InterPro" id="IPR001611">
    <property type="entry name" value="Leu-rich_rpt"/>
</dbReference>
<evidence type="ECO:0000256" key="1">
    <source>
        <dbReference type="ARBA" id="ARBA00022614"/>
    </source>
</evidence>
<evidence type="ECO:0000256" key="2">
    <source>
        <dbReference type="ARBA" id="ARBA00022737"/>
    </source>
</evidence>
<name>A0A367Y0B5_9ASCO</name>
<dbReference type="InterPro" id="IPR050333">
    <property type="entry name" value="SLRP"/>
</dbReference>
<dbReference type="Pfam" id="PF00560">
    <property type="entry name" value="LRR_1"/>
    <property type="match status" value="1"/>
</dbReference>
<evidence type="ECO:0000313" key="4">
    <source>
        <dbReference type="Proteomes" id="UP000253472"/>
    </source>
</evidence>
<gene>
    <name evidence="3" type="primary">atk_1</name>
    <name evidence="3" type="ORF">Cantr_07509</name>
</gene>
<dbReference type="PROSITE" id="PS51450">
    <property type="entry name" value="LRR"/>
    <property type="match status" value="1"/>
</dbReference>
<comment type="caution">
    <text evidence="3">The sequence shown here is derived from an EMBL/GenBank/DDBJ whole genome shotgun (WGS) entry which is preliminary data.</text>
</comment>
<dbReference type="Proteomes" id="UP000253472">
    <property type="component" value="Unassembled WGS sequence"/>
</dbReference>
<dbReference type="PANTHER" id="PTHR45712">
    <property type="entry name" value="AGAP008170-PA"/>
    <property type="match status" value="1"/>
</dbReference>
<dbReference type="EMBL" id="QLNQ01000027">
    <property type="protein sequence ID" value="RCK59284.1"/>
    <property type="molecule type" value="Genomic_DNA"/>
</dbReference>
<reference evidence="3 4" key="1">
    <citation type="submission" date="2018-06" db="EMBL/GenBank/DDBJ databases">
        <title>Whole genome sequencing of Candida tropicalis (genome annotated by CSBL at Korea University).</title>
        <authorList>
            <person name="Ahn J."/>
        </authorList>
    </citation>
    <scope>NUCLEOTIDE SEQUENCE [LARGE SCALE GENOMIC DNA]</scope>
    <source>
        <strain evidence="3 4">ATCC 20962</strain>
    </source>
</reference>
<keyword evidence="2" id="KW-0677">Repeat</keyword>
<organism evidence="3 4">
    <name type="scientific">Candida viswanathii</name>
    <dbReference type="NCBI Taxonomy" id="5486"/>
    <lineage>
        <taxon>Eukaryota</taxon>
        <taxon>Fungi</taxon>
        <taxon>Dikarya</taxon>
        <taxon>Ascomycota</taxon>
        <taxon>Saccharomycotina</taxon>
        <taxon>Pichiomycetes</taxon>
        <taxon>Debaryomycetaceae</taxon>
        <taxon>Candida/Lodderomyces clade</taxon>
        <taxon>Candida</taxon>
    </lineage>
</organism>
<proteinExistence type="predicted"/>
<dbReference type="AlphaFoldDB" id="A0A367Y0B5"/>
<dbReference type="OrthoDB" id="4090081at2759"/>
<keyword evidence="1" id="KW-0433">Leucine-rich repeat</keyword>
<sequence>MSLNYQVPFDSLPVEIIAKILGYVGLENVIHFTSHVDFLALNPNMRTALNRLIATSNISYNNRFMQYSFVHMYQRTKTYIDKYDLVFIDEDLVVSLVQHCVRENLAIVLTLSYYVWSLSDIVEMVALIDKLPNSVVCYNLEMEVVPGFLYIFNLNYLFDAIGARIGDSIDTIMVYNYSGSFRFNNNNFPNLKTLWFEDSNIKFGGSLPPTLKRLFLHPNKFGWNNNHQVKVNQNLPANLDHLHLGDCSVGAIHSGGNIWSIELRKIRAKDSNSGYDFAKEVILKNFLSGNLKELSIDMIWNSRNSLLDVNQEILGSPEAQAHIHDLSKVAFTGFCPLLDHCTNLRNLRILQLTDPVMLDDYKFPPNLEELSLDFNGIKNLLPIDKNIVHTTRLKVLNLADNPIDWSVYVPNFKRFRNLRFLKLSNTLVGEHFPKITYPESLVELSLEVNLIRSFQGVVFPETLKNLGIGSNSIKVVNRPHLPAGIETIHLTDNFIDKVDLSCNSQGEELMIEILYVNHNKLSMFEFIKYPNHLKILNFDNCKISRVSGVEFPATLMELGISGCELEKFENVTWGSSHPHLKYLNLSQNNLKVFDNKLPPSIEMLNLSQNELSSLSPSVLSNLECLKTVYLSSNEFTRFNYQFNIINLQTLDLSFNSIKALNLTFPKNLTTKFMVLNLCLNKLTNLTPQMIGHNKNLTMHANMVEIDLTNNKIKSSDITDKLAEFPNSLLCFFIGLTGEQDRFGFDLAKNVVDSGLCRGKRIDIP</sequence>
<dbReference type="InterPro" id="IPR032675">
    <property type="entry name" value="LRR_dom_sf"/>
</dbReference>
<dbReference type="SMART" id="SM00365">
    <property type="entry name" value="LRR_SD22"/>
    <property type="match status" value="5"/>
</dbReference>
<dbReference type="Gene3D" id="3.80.10.10">
    <property type="entry name" value="Ribonuclease Inhibitor"/>
    <property type="match status" value="3"/>
</dbReference>
<accession>A0A367Y0B5</accession>
<dbReference type="SUPFAM" id="SSF52058">
    <property type="entry name" value="L domain-like"/>
    <property type="match status" value="2"/>
</dbReference>